<protein>
    <submittedName>
        <fullName evidence="2">Uncharacterized protein</fullName>
    </submittedName>
</protein>
<name>A0ABN3K3Y9_9ACTN</name>
<evidence type="ECO:0000256" key="1">
    <source>
        <dbReference type="SAM" id="MobiDB-lite"/>
    </source>
</evidence>
<sequence>MIGSFPPALGRALGVLPAPRGSRRGPGENAREGPDARRGDTLRVRRRLEGRRTAGYGRSAAVPTGGTSARAASGHRWVSRSRTSTSWSPEIRGSAVTS</sequence>
<gene>
    <name evidence="2" type="ORF">GCM10010405_31870</name>
</gene>
<keyword evidence="3" id="KW-1185">Reference proteome</keyword>
<proteinExistence type="predicted"/>
<dbReference type="EMBL" id="BAAASZ010000023">
    <property type="protein sequence ID" value="GAA2446103.1"/>
    <property type="molecule type" value="Genomic_DNA"/>
</dbReference>
<accession>A0ABN3K3Y9</accession>
<feature type="region of interest" description="Disordered" evidence="1">
    <location>
        <begin position="1"/>
        <end position="98"/>
    </location>
</feature>
<evidence type="ECO:0000313" key="3">
    <source>
        <dbReference type="Proteomes" id="UP001501638"/>
    </source>
</evidence>
<reference evidence="2 3" key="1">
    <citation type="journal article" date="2019" name="Int. J. Syst. Evol. Microbiol.">
        <title>The Global Catalogue of Microorganisms (GCM) 10K type strain sequencing project: providing services to taxonomists for standard genome sequencing and annotation.</title>
        <authorList>
            <consortium name="The Broad Institute Genomics Platform"/>
            <consortium name="The Broad Institute Genome Sequencing Center for Infectious Disease"/>
            <person name="Wu L."/>
            <person name="Ma J."/>
        </authorList>
    </citation>
    <scope>NUCLEOTIDE SEQUENCE [LARGE SCALE GENOMIC DNA]</scope>
    <source>
        <strain evidence="2 3">JCM 6305</strain>
    </source>
</reference>
<feature type="compositionally biased region" description="Basic and acidic residues" evidence="1">
    <location>
        <begin position="25"/>
        <end position="43"/>
    </location>
</feature>
<organism evidence="2 3">
    <name type="scientific">Streptomyces macrosporus</name>
    <dbReference type="NCBI Taxonomy" id="44032"/>
    <lineage>
        <taxon>Bacteria</taxon>
        <taxon>Bacillati</taxon>
        <taxon>Actinomycetota</taxon>
        <taxon>Actinomycetes</taxon>
        <taxon>Kitasatosporales</taxon>
        <taxon>Streptomycetaceae</taxon>
        <taxon>Streptomyces</taxon>
    </lineage>
</organism>
<evidence type="ECO:0000313" key="2">
    <source>
        <dbReference type="EMBL" id="GAA2446103.1"/>
    </source>
</evidence>
<dbReference type="Proteomes" id="UP001501638">
    <property type="component" value="Unassembled WGS sequence"/>
</dbReference>
<comment type="caution">
    <text evidence="2">The sequence shown here is derived from an EMBL/GenBank/DDBJ whole genome shotgun (WGS) entry which is preliminary data.</text>
</comment>